<feature type="domain" description="D-isomer specific 2-hydroxyacid dehydrogenase NAD-binding" evidence="3">
    <location>
        <begin position="101"/>
        <end position="270"/>
    </location>
</feature>
<protein>
    <submittedName>
        <fullName evidence="4">D-isomer specific 2-hydroxyacid dehydrogenase family protein</fullName>
    </submittedName>
</protein>
<dbReference type="RefSeq" id="WP_344527646.1">
    <property type="nucleotide sequence ID" value="NZ_BAAAPE010000007.1"/>
</dbReference>
<dbReference type="PROSITE" id="PS00671">
    <property type="entry name" value="D_2_HYDROXYACID_DH_3"/>
    <property type="match status" value="1"/>
</dbReference>
<dbReference type="PANTHER" id="PTHR43333:SF1">
    <property type="entry name" value="D-ISOMER SPECIFIC 2-HYDROXYACID DEHYDROGENASE NAD-BINDING DOMAIN-CONTAINING PROTEIN"/>
    <property type="match status" value="1"/>
</dbReference>
<evidence type="ECO:0000313" key="4">
    <source>
        <dbReference type="EMBL" id="GAA2074057.1"/>
    </source>
</evidence>
<reference evidence="4 5" key="1">
    <citation type="journal article" date="2019" name="Int. J. Syst. Evol. Microbiol.">
        <title>The Global Catalogue of Microorganisms (GCM) 10K type strain sequencing project: providing services to taxonomists for standard genome sequencing and annotation.</title>
        <authorList>
            <consortium name="The Broad Institute Genomics Platform"/>
            <consortium name="The Broad Institute Genome Sequencing Center for Infectious Disease"/>
            <person name="Wu L."/>
            <person name="Ma J."/>
        </authorList>
    </citation>
    <scope>NUCLEOTIDE SEQUENCE [LARGE SCALE GENOMIC DNA]</scope>
    <source>
        <strain evidence="4 5">JCM 15478</strain>
    </source>
</reference>
<evidence type="ECO:0000313" key="5">
    <source>
        <dbReference type="Proteomes" id="UP001500016"/>
    </source>
</evidence>
<organism evidence="4 5">
    <name type="scientific">Streptomyces albiaxialis</name>
    <dbReference type="NCBI Taxonomy" id="329523"/>
    <lineage>
        <taxon>Bacteria</taxon>
        <taxon>Bacillati</taxon>
        <taxon>Actinomycetota</taxon>
        <taxon>Actinomycetes</taxon>
        <taxon>Kitasatosporales</taxon>
        <taxon>Streptomycetaceae</taxon>
        <taxon>Streptomyces</taxon>
    </lineage>
</organism>
<dbReference type="Proteomes" id="UP001500016">
    <property type="component" value="Unassembled WGS sequence"/>
</dbReference>
<dbReference type="InterPro" id="IPR029753">
    <property type="entry name" value="D-isomer_DH_CS"/>
</dbReference>
<keyword evidence="1" id="KW-0560">Oxidoreductase</keyword>
<sequence>MPSTRTPQPAVHVGPDPVPALTEAVLRGGGRLVALEEAEAVVYCGAGGPAELRGMLHGRIRWVQLPAAGVEAWLEAGVITDDPVFTTAVGVYGAPVAEHALAMMLAAARGLPEAARAKSWGPPATREFAGSTVAVVGCGGIGRALIRLLEPFGCRVLAVSDSGPVVGAARTVPRAAYREVLPEADHVVVSAPATPETRGMFGAREFALMREDAWLVNVARGGLVVTDDLVEAVKNGAIGGAALDVTDPEPLPEGHPLWELERVLITPHSANPRPSYWRGLAARVEENVRRVAAGSPPLGVVSPARGF</sequence>
<dbReference type="InterPro" id="IPR036291">
    <property type="entry name" value="NAD(P)-bd_dom_sf"/>
</dbReference>
<dbReference type="PANTHER" id="PTHR43333">
    <property type="entry name" value="2-HACID_DH_C DOMAIN-CONTAINING PROTEIN"/>
    <property type="match status" value="1"/>
</dbReference>
<dbReference type="CDD" id="cd12159">
    <property type="entry name" value="2-Hacid_dh_2"/>
    <property type="match status" value="1"/>
</dbReference>
<gene>
    <name evidence="4" type="ORF">GCM10009801_27740</name>
</gene>
<name>A0ABN2VXB9_9ACTN</name>
<dbReference type="Gene3D" id="3.40.50.720">
    <property type="entry name" value="NAD(P)-binding Rossmann-like Domain"/>
    <property type="match status" value="2"/>
</dbReference>
<dbReference type="EMBL" id="BAAAPE010000007">
    <property type="protein sequence ID" value="GAA2074057.1"/>
    <property type="molecule type" value="Genomic_DNA"/>
</dbReference>
<keyword evidence="5" id="KW-1185">Reference proteome</keyword>
<comment type="caution">
    <text evidence="4">The sequence shown here is derived from an EMBL/GenBank/DDBJ whole genome shotgun (WGS) entry which is preliminary data.</text>
</comment>
<dbReference type="SUPFAM" id="SSF51735">
    <property type="entry name" value="NAD(P)-binding Rossmann-fold domains"/>
    <property type="match status" value="1"/>
</dbReference>
<dbReference type="Pfam" id="PF02826">
    <property type="entry name" value="2-Hacid_dh_C"/>
    <property type="match status" value="1"/>
</dbReference>
<keyword evidence="2" id="KW-0520">NAD</keyword>
<dbReference type="InterPro" id="IPR006140">
    <property type="entry name" value="D-isomer_DH_NAD-bd"/>
</dbReference>
<evidence type="ECO:0000256" key="1">
    <source>
        <dbReference type="ARBA" id="ARBA00023002"/>
    </source>
</evidence>
<proteinExistence type="predicted"/>
<evidence type="ECO:0000259" key="3">
    <source>
        <dbReference type="Pfam" id="PF02826"/>
    </source>
</evidence>
<accession>A0ABN2VXB9</accession>
<evidence type="ECO:0000256" key="2">
    <source>
        <dbReference type="ARBA" id="ARBA00023027"/>
    </source>
</evidence>